<dbReference type="EMBL" id="BAABUK010000007">
    <property type="protein sequence ID" value="GAA5810303.1"/>
    <property type="molecule type" value="Genomic_DNA"/>
</dbReference>
<evidence type="ECO:0000256" key="7">
    <source>
        <dbReference type="RuleBase" id="RU367025"/>
    </source>
</evidence>
<dbReference type="InterPro" id="IPR005037">
    <property type="entry name" value="PRP38"/>
</dbReference>
<evidence type="ECO:0000256" key="4">
    <source>
        <dbReference type="ARBA" id="ARBA00022728"/>
    </source>
</evidence>
<evidence type="ECO:0000256" key="2">
    <source>
        <dbReference type="ARBA" id="ARBA00006164"/>
    </source>
</evidence>
<evidence type="ECO:0000256" key="5">
    <source>
        <dbReference type="ARBA" id="ARBA00023187"/>
    </source>
</evidence>
<protein>
    <recommendedName>
        <fullName evidence="7">Pre-mRNA-splicing factor 38</fullName>
    </recommendedName>
</protein>
<proteinExistence type="inferred from homology"/>
<keyword evidence="4 7" id="KW-0747">Spliceosome</keyword>
<evidence type="ECO:0000256" key="1">
    <source>
        <dbReference type="ARBA" id="ARBA00004123"/>
    </source>
</evidence>
<evidence type="ECO:0000313" key="8">
    <source>
        <dbReference type="EMBL" id="GAA5810303.1"/>
    </source>
</evidence>
<dbReference type="PANTHER" id="PTHR23142">
    <property type="entry name" value="PRE-MRNA-SPLICING FACTOR 38A-RELATED"/>
    <property type="match status" value="1"/>
</dbReference>
<comment type="subcellular location">
    <subcellularLocation>
        <location evidence="1 7">Nucleus</location>
    </subcellularLocation>
</comment>
<sequence>MEITNVNVHDGVSIHGRHPLHLVEKIIRERIQSSLYWKEKCYGLSVSNPILLATTLMDRAFELEYIGGMYGQQQPTEFICLVLKLLQILPEKEIIIEMIKEEDLKYIRALGAFYLRLTGKSKEIYQYLEPLLNDYRKLRYRGGDGYSLTYMDSFIDDLLHKPRVCDIILPRLTSRYVLEQNDELEPRESALEDDLD</sequence>
<comment type="similarity">
    <text evidence="2 7">Belongs to the PRP38 family.</text>
</comment>
<accession>A0ABP9YTW2</accession>
<comment type="caution">
    <text evidence="8">The sequence shown here is derived from an EMBL/GenBank/DDBJ whole genome shotgun (WGS) entry which is preliminary data.</text>
</comment>
<comment type="function">
    <text evidence="7">Required for pre-mRNA splicing.</text>
</comment>
<keyword evidence="9" id="KW-1185">Reference proteome</keyword>
<reference evidence="8 9" key="1">
    <citation type="submission" date="2024-04" db="EMBL/GenBank/DDBJ databases">
        <title>genome sequences of Mucor flavus KT1a and Helicostylum pulchrum KT1b strains isolated from the surface of a dry-aged beef.</title>
        <authorList>
            <person name="Toyotome T."/>
            <person name="Hosono M."/>
            <person name="Torimaru M."/>
            <person name="Fukuda K."/>
            <person name="Mikami N."/>
        </authorList>
    </citation>
    <scope>NUCLEOTIDE SEQUENCE [LARGE SCALE GENOMIC DNA]</scope>
    <source>
        <strain evidence="8 9">KT1a</strain>
    </source>
</reference>
<evidence type="ECO:0000313" key="9">
    <source>
        <dbReference type="Proteomes" id="UP001473302"/>
    </source>
</evidence>
<gene>
    <name evidence="8" type="ORF">MFLAVUS_003724</name>
</gene>
<keyword evidence="6 7" id="KW-0539">Nucleus</keyword>
<name>A0ABP9YTW2_9FUNG</name>
<dbReference type="Proteomes" id="UP001473302">
    <property type="component" value="Unassembled WGS sequence"/>
</dbReference>
<keyword evidence="3 7" id="KW-0507">mRNA processing</keyword>
<organism evidence="8 9">
    <name type="scientific">Mucor flavus</name>
    <dbReference type="NCBI Taxonomy" id="439312"/>
    <lineage>
        <taxon>Eukaryota</taxon>
        <taxon>Fungi</taxon>
        <taxon>Fungi incertae sedis</taxon>
        <taxon>Mucoromycota</taxon>
        <taxon>Mucoromycotina</taxon>
        <taxon>Mucoromycetes</taxon>
        <taxon>Mucorales</taxon>
        <taxon>Mucorineae</taxon>
        <taxon>Mucoraceae</taxon>
        <taxon>Mucor</taxon>
    </lineage>
</organism>
<keyword evidence="5 7" id="KW-0508">mRNA splicing</keyword>
<evidence type="ECO:0000256" key="6">
    <source>
        <dbReference type="ARBA" id="ARBA00023242"/>
    </source>
</evidence>
<evidence type="ECO:0000256" key="3">
    <source>
        <dbReference type="ARBA" id="ARBA00022664"/>
    </source>
</evidence>
<dbReference type="Pfam" id="PF03371">
    <property type="entry name" value="PRP38"/>
    <property type="match status" value="1"/>
</dbReference>